<keyword evidence="2" id="KW-1133">Transmembrane helix</keyword>
<organism evidence="3 4">
    <name type="scientific">Glycomyces luteolus</name>
    <dbReference type="NCBI Taxonomy" id="2670330"/>
    <lineage>
        <taxon>Bacteria</taxon>
        <taxon>Bacillati</taxon>
        <taxon>Actinomycetota</taxon>
        <taxon>Actinomycetes</taxon>
        <taxon>Glycomycetales</taxon>
        <taxon>Glycomycetaceae</taxon>
        <taxon>Glycomyces</taxon>
    </lineage>
</organism>
<comment type="caution">
    <text evidence="3">The sequence shown here is derived from an EMBL/GenBank/DDBJ whole genome shotgun (WGS) entry which is preliminary data.</text>
</comment>
<feature type="region of interest" description="Disordered" evidence="1">
    <location>
        <begin position="1"/>
        <end position="39"/>
    </location>
</feature>
<gene>
    <name evidence="3" type="ORF">O1R50_15530</name>
</gene>
<keyword evidence="2" id="KW-0472">Membrane</keyword>
<feature type="transmembrane region" description="Helical" evidence="2">
    <location>
        <begin position="62"/>
        <end position="80"/>
    </location>
</feature>
<reference evidence="3" key="1">
    <citation type="submission" date="2022-12" db="EMBL/GenBank/DDBJ databases">
        <title>Gycomyces niveus sp.nov.,a novel actinomycete isolated from soil in Shouguan.</title>
        <authorList>
            <person name="Yang X."/>
        </authorList>
    </citation>
    <scope>NUCLEOTIDE SEQUENCE</scope>
    <source>
        <strain evidence="3">NEAU-A15</strain>
    </source>
</reference>
<name>A0A9X3P9W2_9ACTN</name>
<dbReference type="AlphaFoldDB" id="A0A9X3P9W2"/>
<protein>
    <submittedName>
        <fullName evidence="3">Uncharacterized protein</fullName>
    </submittedName>
</protein>
<feature type="transmembrane region" description="Helical" evidence="2">
    <location>
        <begin position="126"/>
        <end position="146"/>
    </location>
</feature>
<evidence type="ECO:0000256" key="1">
    <source>
        <dbReference type="SAM" id="MobiDB-lite"/>
    </source>
</evidence>
<accession>A0A9X3P9W2</accession>
<evidence type="ECO:0000313" key="3">
    <source>
        <dbReference type="EMBL" id="MDA1361042.1"/>
    </source>
</evidence>
<feature type="transmembrane region" description="Helical" evidence="2">
    <location>
        <begin position="86"/>
        <end position="105"/>
    </location>
</feature>
<sequence length="518" mass="55234">MYPEPIPTGPPAEPPPPASPPTGPPAAPPRPAPPGRETDPVVAIAGNATMLGIGYMFMRRPILAALALSGTGFLVWSAAVQTEQPLWRYLLPAWGLAMILHAWRLTRRTRPDHLVAIAEPTPVRRARCFAVTAAAIVVLTVSWFHLDAWWIARGAETAHAAGDCEAATAAIDTLDAVHRVAFGPVVLRAEEEREACELLLTALDEARAEAPTDAADAIETYLEHPGARWDGAGPKRAEFLLDAAILDSHPDLSTVEEAFAQLSATLEEHPGQSGTVEATVERFMADLAEAPSCTGHTVDDWLAAQDWDAEELTAPIAAAADQVPVRMLGCAQERAGGDAEGAGILFREFLTAYPDHELAGEAADGILASGTYCADPVAYRGAPAADGAGPHPMQLVGAWGAEGRGFPDSWLATTAAETALVVCVDAEVGEFQDSCMYRAPSGDTFWATFFAHRFTIKAYSLQTGEVVADYAREIGNACPNRLDGTYTSIYISVSDTSMTMASEYTDEQFRNMFAGLMD</sequence>
<feature type="compositionally biased region" description="Pro residues" evidence="1">
    <location>
        <begin position="1"/>
        <end position="34"/>
    </location>
</feature>
<dbReference type="Proteomes" id="UP001146067">
    <property type="component" value="Unassembled WGS sequence"/>
</dbReference>
<dbReference type="RefSeq" id="WP_270111006.1">
    <property type="nucleotide sequence ID" value="NZ_JAPZVP010000011.1"/>
</dbReference>
<keyword evidence="4" id="KW-1185">Reference proteome</keyword>
<evidence type="ECO:0000313" key="4">
    <source>
        <dbReference type="Proteomes" id="UP001146067"/>
    </source>
</evidence>
<dbReference type="EMBL" id="JAPZVP010000011">
    <property type="protein sequence ID" value="MDA1361042.1"/>
    <property type="molecule type" value="Genomic_DNA"/>
</dbReference>
<keyword evidence="2" id="KW-0812">Transmembrane</keyword>
<evidence type="ECO:0000256" key="2">
    <source>
        <dbReference type="SAM" id="Phobius"/>
    </source>
</evidence>
<proteinExistence type="predicted"/>